<dbReference type="PANTHER" id="PTHR21597">
    <property type="entry name" value="THO2 PROTEIN"/>
    <property type="match status" value="1"/>
</dbReference>
<dbReference type="GO" id="GO:0003729">
    <property type="term" value="F:mRNA binding"/>
    <property type="evidence" value="ECO:0007669"/>
    <property type="project" value="TreeGrafter"/>
</dbReference>
<evidence type="ECO:0000313" key="10">
    <source>
        <dbReference type="Proteomes" id="UP000095751"/>
    </source>
</evidence>
<dbReference type="Pfam" id="PF16134">
    <property type="entry name" value="THOC2_N"/>
    <property type="match status" value="2"/>
</dbReference>
<evidence type="ECO:0000256" key="4">
    <source>
        <dbReference type="ARBA" id="ARBA00023242"/>
    </source>
</evidence>
<dbReference type="GO" id="GO:0006397">
    <property type="term" value="P:mRNA processing"/>
    <property type="evidence" value="ECO:0007669"/>
    <property type="project" value="InterPro"/>
</dbReference>
<dbReference type="EMBL" id="KV784386">
    <property type="protein sequence ID" value="OEU07331.1"/>
    <property type="molecule type" value="Genomic_DNA"/>
</dbReference>
<feature type="compositionally biased region" description="Basic and acidic residues" evidence="5">
    <location>
        <begin position="1483"/>
        <end position="1510"/>
    </location>
</feature>
<sequence>MELESEAAAATTQQHQQEELPDPTALEVVAAADNEEECQRLILRVLDYGTNNDTGDDISLLSNRTKETIQWLESSITAVVESSSSSSSSAAFELIEDVLVDCLWLCGSKSISLPWNATTATTTEQKFHPTVQALVEISRALLLLWNTLTTSFSEQTQLARKLQENWFPVLLEAVNLVNNDVGSSANSNGAGNAADDLMKRLKQYNTITNYKQQKYNLLQEESEGYSKILQYLCHHCSGSDNNDDNDNDDKKLIYLWQLVGTFELDPSRVIDLCLDVLESNLFGKKMNGSSSSSSSSIEIADVANSLPNITKGIRWLLDVISECSSDKIPALMRFKIENINNNNATTNDSSTSSSSSSLLKTVAFLVRENKMDLRTFMEDYFEPSLGPNIDIAYEIYRKKERGRVVALSRVSLSGNNGSKEDPKQIELANKLKLAMGTLTLNNDIDKDNGDSNNDTATTTTITTTDGGNGQILSLLLILIRWGEWELVKPMLSSSLWSKLCCLMPESFGSVFLDVTEERIKVDATSSTPKLNKGITNNTASLSHENDADVVSAIQGLVRAVRSISDPLSCVIQSGSIASRPVLFCHICRYLRALLTDIIHEENDTSGNTTTINTIDSVPKEVFSFLDTFLVPSLSLFPSNPAISTELFSVLKILSYEIRYKLYEGWEGSGLEKAGLFGGAAGGTKPLPNVESEMVAGKAVRYALKRLSKDNIRDMSRQLAKTTHSHPLVVYATILSQIESYDNMVEVMVEAQRFVNPLGLDVLSYCMLGRLSGTSGGVNRSRLKEDGVHVSQWLQSLEAFAGEFYKGRPFVEFRGLVFYLMRRLKDGNVMELGMLRTLLEVAGGYSFADYSPAASLNEVQLDGRSGSVTLKRETMSFGIVEKTNPVAANRIRDVLQTDGLGVSMLILIAQARDRIIFDSTKGAFKEVKLVGNLYDTCQVVMSILLEFLTDDDGKQVDGNHSSTPVAMYSKFLPSIEDLQSIYGLDMATVWLLCRPSVKTALQMDSESLETSCLKRFELTEDVRKSYSDSLPESVWSLLTPKLFEFFYMNNMSDIYCPEGLLLSEINRTEKEVTRIKGLKSPAKNESDELERLAAVSKQLDNDMKYQNKRVESTLNDLNKEKVNFFASEEISREAAKAFLIYCIYPRTTQSPDDAMYSSAVAFRLHKIWTPGFSIMHYLDELISIVSGALFGVTEAEAANLAILLYQTLKVVNQWRHEDGLYDKEVLGKPGSSMENNEDGETTVGPVSHKDFIQLYNKWQYSLGAALIGCLKSAEYIHTRTGLVVLSRLVDIFPTGPSLGNKLLQVLEPLQDESSSRPDIRASASAYGMMLAKARDDGKWVEEDENAAKKRAEKEKEAAEERKKRIEKSFRELERDSEKITAQIGTDDRRDRPRGGLARDNHHNDRRPDSGRQAPGARDVNSNNRSGSDFTRMESGEVNGRDRDRRTARDTDDDRRRDGGDNMQRGGRDDDKWRRDGPPPRNSKRSRDSSPIDDRNSERSNIKRPRTEEYNHSSRQGGNSRSPEPPSTRNGRSSRRGNNSRR</sequence>
<keyword evidence="4" id="KW-0539">Nucleus</keyword>
<dbReference type="InterPro" id="IPR021726">
    <property type="entry name" value="THO_THOC2_N"/>
</dbReference>
<accession>A0A1E7EN47</accession>
<feature type="domain" description="THO complex subunitTHOC2 C-terminal" evidence="6">
    <location>
        <begin position="1034"/>
        <end position="1326"/>
    </location>
</feature>
<name>A0A1E7EN47_9STRA</name>
<feature type="domain" description="THO complex subunit 2 N-terminal" evidence="8">
    <location>
        <begin position="70"/>
        <end position="282"/>
    </location>
</feature>
<reference evidence="9 10" key="1">
    <citation type="submission" date="2016-09" db="EMBL/GenBank/DDBJ databases">
        <title>Extensive genetic diversity and differential bi-allelic expression allows diatom success in the polar Southern Ocean.</title>
        <authorList>
            <consortium name="DOE Joint Genome Institute"/>
            <person name="Mock T."/>
            <person name="Otillar R.P."/>
            <person name="Strauss J."/>
            <person name="Dupont C."/>
            <person name="Frickenhaus S."/>
            <person name="Maumus F."/>
            <person name="Mcmullan M."/>
            <person name="Sanges R."/>
            <person name="Schmutz J."/>
            <person name="Toseland A."/>
            <person name="Valas R."/>
            <person name="Veluchamy A."/>
            <person name="Ward B.J."/>
            <person name="Allen A."/>
            <person name="Barry K."/>
            <person name="Falciatore A."/>
            <person name="Ferrante M."/>
            <person name="Fortunato A.E."/>
            <person name="Gloeckner G."/>
            <person name="Gruber A."/>
            <person name="Hipkin R."/>
            <person name="Janech M."/>
            <person name="Kroth P."/>
            <person name="Leese F."/>
            <person name="Lindquist E."/>
            <person name="Lyon B.R."/>
            <person name="Martin J."/>
            <person name="Mayer C."/>
            <person name="Parker M."/>
            <person name="Quesneville H."/>
            <person name="Raymond J."/>
            <person name="Uhlig C."/>
            <person name="Valentin K.U."/>
            <person name="Worden A.Z."/>
            <person name="Armbrust E.V."/>
            <person name="Bowler C."/>
            <person name="Green B."/>
            <person name="Moulton V."/>
            <person name="Van Oosterhout C."/>
            <person name="Grigoriev I."/>
        </authorList>
    </citation>
    <scope>NUCLEOTIDE SEQUENCE [LARGE SCALE GENOMIC DNA]</scope>
    <source>
        <strain evidence="9 10">CCMP1102</strain>
    </source>
</reference>
<dbReference type="InterPro" id="IPR021418">
    <property type="entry name" value="THO_THOC2_C"/>
</dbReference>
<feature type="compositionally biased region" description="Basic and acidic residues" evidence="5">
    <location>
        <begin position="1429"/>
        <end position="1476"/>
    </location>
</feature>
<dbReference type="KEGG" id="fcy:FRACYDRAFT_251136"/>
<dbReference type="InterPro" id="IPR040007">
    <property type="entry name" value="Tho2"/>
</dbReference>
<feature type="domain" description="THO complex subunit 2 N-terminal" evidence="8">
    <location>
        <begin position="575"/>
        <end position="716"/>
    </location>
</feature>
<keyword evidence="10" id="KW-1185">Reference proteome</keyword>
<feature type="region of interest" description="Disordered" evidence="5">
    <location>
        <begin position="1336"/>
        <end position="1540"/>
    </location>
</feature>
<evidence type="ECO:0000256" key="1">
    <source>
        <dbReference type="ARBA" id="ARBA00004123"/>
    </source>
</evidence>
<evidence type="ECO:0000313" key="9">
    <source>
        <dbReference type="EMBL" id="OEU07331.1"/>
    </source>
</evidence>
<dbReference type="GO" id="GO:0006406">
    <property type="term" value="P:mRNA export from nucleus"/>
    <property type="evidence" value="ECO:0007669"/>
    <property type="project" value="InterPro"/>
</dbReference>
<dbReference type="PANTHER" id="PTHR21597:SF0">
    <property type="entry name" value="THO COMPLEX SUBUNIT 2"/>
    <property type="match status" value="1"/>
</dbReference>
<dbReference type="GO" id="GO:0000445">
    <property type="term" value="C:THO complex part of transcription export complex"/>
    <property type="evidence" value="ECO:0007669"/>
    <property type="project" value="TreeGrafter"/>
</dbReference>
<dbReference type="Proteomes" id="UP000095751">
    <property type="component" value="Unassembled WGS sequence"/>
</dbReference>
<gene>
    <name evidence="9" type="ORF">FRACYDRAFT_251136</name>
</gene>
<evidence type="ECO:0000256" key="5">
    <source>
        <dbReference type="SAM" id="MobiDB-lite"/>
    </source>
</evidence>
<feature type="compositionally biased region" description="Basic and acidic residues" evidence="5">
    <location>
        <begin position="1336"/>
        <end position="1377"/>
    </location>
</feature>
<feature type="region of interest" description="Disordered" evidence="5">
    <location>
        <begin position="1"/>
        <end position="22"/>
    </location>
</feature>
<organism evidence="9 10">
    <name type="scientific">Fragilariopsis cylindrus CCMP1102</name>
    <dbReference type="NCBI Taxonomy" id="635003"/>
    <lineage>
        <taxon>Eukaryota</taxon>
        <taxon>Sar</taxon>
        <taxon>Stramenopiles</taxon>
        <taxon>Ochrophyta</taxon>
        <taxon>Bacillariophyta</taxon>
        <taxon>Bacillariophyceae</taxon>
        <taxon>Bacillariophycidae</taxon>
        <taxon>Bacillariales</taxon>
        <taxon>Bacillariaceae</taxon>
        <taxon>Fragilariopsis</taxon>
    </lineage>
</organism>
<dbReference type="OrthoDB" id="29024at2759"/>
<dbReference type="InParanoid" id="A0A1E7EN47"/>
<dbReference type="Pfam" id="PF11732">
    <property type="entry name" value="Thoc2"/>
    <property type="match status" value="1"/>
</dbReference>
<feature type="compositionally biased region" description="Basic and acidic residues" evidence="5">
    <location>
        <begin position="1384"/>
        <end position="1408"/>
    </location>
</feature>
<evidence type="ECO:0000259" key="6">
    <source>
        <dbReference type="Pfam" id="PF11262"/>
    </source>
</evidence>
<comment type="similarity">
    <text evidence="2">Belongs to the THOC2 family.</text>
</comment>
<proteinExistence type="inferred from homology"/>
<feature type="compositionally biased region" description="Low complexity" evidence="5">
    <location>
        <begin position="1"/>
        <end position="15"/>
    </location>
</feature>
<feature type="compositionally biased region" description="Basic residues" evidence="5">
    <location>
        <begin position="1530"/>
        <end position="1540"/>
    </location>
</feature>
<evidence type="ECO:0000256" key="2">
    <source>
        <dbReference type="ARBA" id="ARBA00007857"/>
    </source>
</evidence>
<dbReference type="Pfam" id="PF11262">
    <property type="entry name" value="Tho2"/>
    <property type="match status" value="1"/>
</dbReference>
<protein>
    <recommendedName>
        <fullName evidence="3">THO complex subunit 2</fullName>
    </recommendedName>
</protein>
<evidence type="ECO:0000259" key="7">
    <source>
        <dbReference type="Pfam" id="PF11732"/>
    </source>
</evidence>
<feature type="compositionally biased region" description="Polar residues" evidence="5">
    <location>
        <begin position="1418"/>
        <end position="1427"/>
    </location>
</feature>
<feature type="compositionally biased region" description="Polar residues" evidence="5">
    <location>
        <begin position="1511"/>
        <end position="1520"/>
    </location>
</feature>
<dbReference type="InterPro" id="IPR032302">
    <property type="entry name" value="THOC2_N"/>
</dbReference>
<evidence type="ECO:0000256" key="3">
    <source>
        <dbReference type="ARBA" id="ARBA00019596"/>
    </source>
</evidence>
<feature type="domain" description="THO complex subunitTHOC2 N-terminal" evidence="7">
    <location>
        <begin position="718"/>
        <end position="796"/>
    </location>
</feature>
<comment type="subcellular location">
    <subcellularLocation>
        <location evidence="1">Nucleus</location>
    </subcellularLocation>
</comment>
<evidence type="ECO:0000259" key="8">
    <source>
        <dbReference type="Pfam" id="PF16134"/>
    </source>
</evidence>